<protein>
    <submittedName>
        <fullName evidence="1">Uncharacterized protein</fullName>
    </submittedName>
</protein>
<reference evidence="1 2" key="1">
    <citation type="journal article" date="2012" name="PLoS Pathog.">
        <title>Diverse lifestyles and strategies of plant pathogenesis encoded in the genomes of eighteen Dothideomycetes fungi.</title>
        <authorList>
            <person name="Ohm R.A."/>
            <person name="Feau N."/>
            <person name="Henrissat B."/>
            <person name="Schoch C.L."/>
            <person name="Horwitz B.A."/>
            <person name="Barry K.W."/>
            <person name="Condon B.J."/>
            <person name="Copeland A.C."/>
            <person name="Dhillon B."/>
            <person name="Glaser F."/>
            <person name="Hesse C.N."/>
            <person name="Kosti I."/>
            <person name="LaButti K."/>
            <person name="Lindquist E.A."/>
            <person name="Lucas S."/>
            <person name="Salamov A.A."/>
            <person name="Bradshaw R.E."/>
            <person name="Ciuffetti L."/>
            <person name="Hamelin R.C."/>
            <person name="Kema G.H.J."/>
            <person name="Lawrence C."/>
            <person name="Scott J.A."/>
            <person name="Spatafora J.W."/>
            <person name="Turgeon B.G."/>
            <person name="de Wit P.J.G.M."/>
            <person name="Zhong S."/>
            <person name="Goodwin S.B."/>
            <person name="Grigoriev I.V."/>
        </authorList>
    </citation>
    <scope>NUCLEOTIDE SEQUENCE [LARGE SCALE GENOMIC DNA]</scope>
    <source>
        <strain evidence="2">C4 / ATCC 48331 / race T</strain>
    </source>
</reference>
<dbReference type="AlphaFoldDB" id="N4X984"/>
<dbReference type="OrthoDB" id="10355402at2759"/>
<dbReference type="EMBL" id="KB733446">
    <property type="protein sequence ID" value="ENI09574.1"/>
    <property type="molecule type" value="Genomic_DNA"/>
</dbReference>
<reference evidence="2" key="2">
    <citation type="journal article" date="2013" name="PLoS Genet.">
        <title>Comparative genome structure, secondary metabolite, and effector coding capacity across Cochliobolus pathogens.</title>
        <authorList>
            <person name="Condon B.J."/>
            <person name="Leng Y."/>
            <person name="Wu D."/>
            <person name="Bushley K.E."/>
            <person name="Ohm R.A."/>
            <person name="Otillar R."/>
            <person name="Martin J."/>
            <person name="Schackwitz W."/>
            <person name="Grimwood J."/>
            <person name="MohdZainudin N."/>
            <person name="Xue C."/>
            <person name="Wang R."/>
            <person name="Manning V.A."/>
            <person name="Dhillon B."/>
            <person name="Tu Z.J."/>
            <person name="Steffenson B.J."/>
            <person name="Salamov A."/>
            <person name="Sun H."/>
            <person name="Lowry S."/>
            <person name="LaButti K."/>
            <person name="Han J."/>
            <person name="Copeland A."/>
            <person name="Lindquist E."/>
            <person name="Barry K."/>
            <person name="Schmutz J."/>
            <person name="Baker S.E."/>
            <person name="Ciuffetti L.M."/>
            <person name="Grigoriev I.V."/>
            <person name="Zhong S."/>
            <person name="Turgeon B.G."/>
        </authorList>
    </citation>
    <scope>NUCLEOTIDE SEQUENCE [LARGE SCALE GENOMIC DNA]</scope>
    <source>
        <strain evidence="2">C4 / ATCC 48331 / race T</strain>
    </source>
</reference>
<dbReference type="Proteomes" id="UP000012338">
    <property type="component" value="Unassembled WGS sequence"/>
</dbReference>
<keyword evidence="2" id="KW-1185">Reference proteome</keyword>
<sequence>MRVWRDVPTWWVGAVFFWRGNARLGTLTYVGVLSLLTPPATVAAEKQAFPRYSHGSFTVYVCVWLCWAEMAERVLHTCGVDARNYVFTTLLYL</sequence>
<accession>N4X984</accession>
<organism evidence="1 2">
    <name type="scientific">Cochliobolus heterostrophus (strain C4 / ATCC 48331 / race T)</name>
    <name type="common">Southern corn leaf blight fungus</name>
    <name type="synonym">Bipolaris maydis</name>
    <dbReference type="NCBI Taxonomy" id="665024"/>
    <lineage>
        <taxon>Eukaryota</taxon>
        <taxon>Fungi</taxon>
        <taxon>Dikarya</taxon>
        <taxon>Ascomycota</taxon>
        <taxon>Pezizomycotina</taxon>
        <taxon>Dothideomycetes</taxon>
        <taxon>Pleosporomycetidae</taxon>
        <taxon>Pleosporales</taxon>
        <taxon>Pleosporineae</taxon>
        <taxon>Pleosporaceae</taxon>
        <taxon>Bipolaris</taxon>
    </lineage>
</organism>
<name>N4X984_COCH4</name>
<proteinExistence type="predicted"/>
<evidence type="ECO:0000313" key="2">
    <source>
        <dbReference type="Proteomes" id="UP000012338"/>
    </source>
</evidence>
<evidence type="ECO:0000313" key="1">
    <source>
        <dbReference type="EMBL" id="ENI09574.1"/>
    </source>
</evidence>
<dbReference type="HOGENOM" id="CLU_2399495_0_0_1"/>
<gene>
    <name evidence="1" type="ORF">COCC4DRAFT_57097</name>
</gene>